<accession>A0A2C8ZVJ0</accession>
<reference evidence="1 2" key="1">
    <citation type="submission" date="2017-09" db="EMBL/GenBank/DDBJ databases">
        <authorList>
            <person name="Ehlers B."/>
            <person name="Leendertz F.H."/>
        </authorList>
    </citation>
    <scope>NUCLEOTIDE SEQUENCE [LARGE SCALE GENOMIC DNA]</scope>
    <source>
        <strain evidence="1 2">CGMCC 1.05381</strain>
    </source>
</reference>
<sequence length="105" mass="11950">MLNETAPESLDEADDAAQLVQITWVIRMRVTNVDAARREAIDAVMNTGGLDDDERVEWLEDVLNHIDVIAFELFDAITQQEPQLPYFEAEGSSMWVDLVESKRAR</sequence>
<evidence type="ECO:0000313" key="1">
    <source>
        <dbReference type="EMBL" id="SOE69865.1"/>
    </source>
</evidence>
<dbReference type="EMBL" id="OCST01000004">
    <property type="protein sequence ID" value="SOE69865.1"/>
    <property type="molecule type" value="Genomic_DNA"/>
</dbReference>
<organism evidence="1 2">
    <name type="scientific">Salinibacterium xinjiangense</name>
    <dbReference type="NCBI Taxonomy" id="386302"/>
    <lineage>
        <taxon>Bacteria</taxon>
        <taxon>Bacillati</taxon>
        <taxon>Actinomycetota</taxon>
        <taxon>Actinomycetes</taxon>
        <taxon>Micrococcales</taxon>
        <taxon>Microbacteriaceae</taxon>
        <taxon>Salinibacterium</taxon>
    </lineage>
</organism>
<dbReference type="Proteomes" id="UP000219440">
    <property type="component" value="Unassembled WGS sequence"/>
</dbReference>
<dbReference type="RefSeq" id="WP_097061154.1">
    <property type="nucleotide sequence ID" value="NZ_BMLC01000003.1"/>
</dbReference>
<evidence type="ECO:0000313" key="2">
    <source>
        <dbReference type="Proteomes" id="UP000219440"/>
    </source>
</evidence>
<protein>
    <submittedName>
        <fullName evidence="1">Uncharacterized protein</fullName>
    </submittedName>
</protein>
<proteinExistence type="predicted"/>
<keyword evidence="2" id="KW-1185">Reference proteome</keyword>
<dbReference type="AlphaFoldDB" id="A0A2C8ZVJ0"/>
<gene>
    <name evidence="1" type="ORF">SAMN06296378_2078</name>
</gene>
<name>A0A2C8ZVJ0_9MICO</name>